<dbReference type="Pfam" id="PF17881">
    <property type="entry name" value="TseB"/>
    <property type="match status" value="1"/>
</dbReference>
<dbReference type="Proteomes" id="UP000276128">
    <property type="component" value="Unassembled WGS sequence"/>
</dbReference>
<evidence type="ECO:0000259" key="2">
    <source>
        <dbReference type="Pfam" id="PF17881"/>
    </source>
</evidence>
<sequence length="166" mass="19473">MKTKRWRWRWIVLGVFIVATLGIVLSRFYLNLQGKHWDEKRVAVEKAFAGSMMTEATNVDFFYGDEPVQIVYGENKLNQPMIVWISEGGVHAEMTSEGFTKEQARSAVLKKAPNASIERIMPGKLGSEYVWEVFYKQKENDHTRYYYDYYKFKDGAFLDTFRLSLQ</sequence>
<feature type="domain" description="PepSY" evidence="1">
    <location>
        <begin position="100"/>
        <end position="148"/>
    </location>
</feature>
<proteinExistence type="predicted"/>
<name>A0A430JHF0_9BACL</name>
<evidence type="ECO:0000313" key="3">
    <source>
        <dbReference type="EMBL" id="RTE10416.1"/>
    </source>
</evidence>
<feature type="domain" description="Cell wall elongation regulator TseB-like" evidence="2">
    <location>
        <begin position="51"/>
        <end position="86"/>
    </location>
</feature>
<dbReference type="AlphaFoldDB" id="A0A430JHF0"/>
<evidence type="ECO:0000259" key="1">
    <source>
        <dbReference type="Pfam" id="PF03413"/>
    </source>
</evidence>
<comment type="caution">
    <text evidence="3">The sequence shown here is derived from an EMBL/GenBank/DDBJ whole genome shotgun (WGS) entry which is preliminary data.</text>
</comment>
<gene>
    <name evidence="3" type="ORF">EJQ19_07050</name>
</gene>
<dbReference type="InterPro" id="IPR025711">
    <property type="entry name" value="PepSY"/>
</dbReference>
<reference evidence="3 4" key="1">
    <citation type="submission" date="2018-12" db="EMBL/GenBank/DDBJ databases">
        <title>Bacillus ochoae sp. nov., Paenibacillus whitsoniae sp. nov., Paenibacillus spiritus sp. nov. Isolated from the Mars Exploration Rover during spacecraft assembly.</title>
        <authorList>
            <person name="Seuylemezian A."/>
            <person name="Vaishampayan P."/>
        </authorList>
    </citation>
    <scope>NUCLEOTIDE SEQUENCE [LARGE SCALE GENOMIC DNA]</scope>
    <source>
        <strain evidence="3 4">MER 54</strain>
    </source>
</reference>
<keyword evidence="4" id="KW-1185">Reference proteome</keyword>
<evidence type="ECO:0000313" key="4">
    <source>
        <dbReference type="Proteomes" id="UP000276128"/>
    </source>
</evidence>
<organism evidence="3 4">
    <name type="scientific">Paenibacillus whitsoniae</name>
    <dbReference type="NCBI Taxonomy" id="2496558"/>
    <lineage>
        <taxon>Bacteria</taxon>
        <taxon>Bacillati</taxon>
        <taxon>Bacillota</taxon>
        <taxon>Bacilli</taxon>
        <taxon>Bacillales</taxon>
        <taxon>Paenibacillaceae</taxon>
        <taxon>Paenibacillus</taxon>
    </lineage>
</organism>
<dbReference type="SUPFAM" id="SSF54403">
    <property type="entry name" value="Cystatin/monellin"/>
    <property type="match status" value="2"/>
</dbReference>
<protein>
    <submittedName>
        <fullName evidence="3">Uncharacterized protein</fullName>
    </submittedName>
</protein>
<dbReference type="EMBL" id="RXHU01000018">
    <property type="protein sequence ID" value="RTE10416.1"/>
    <property type="molecule type" value="Genomic_DNA"/>
</dbReference>
<dbReference type="InterPro" id="IPR041401">
    <property type="entry name" value="TseB-like_dom"/>
</dbReference>
<dbReference type="OrthoDB" id="2678417at2"/>
<dbReference type="Gene3D" id="3.10.450.40">
    <property type="match status" value="2"/>
</dbReference>
<accession>A0A430JHF0</accession>
<dbReference type="InterPro" id="IPR046350">
    <property type="entry name" value="Cystatin_sf"/>
</dbReference>
<dbReference type="Pfam" id="PF03413">
    <property type="entry name" value="PepSY"/>
    <property type="match status" value="1"/>
</dbReference>
<dbReference type="RefSeq" id="WP_126140498.1">
    <property type="nucleotide sequence ID" value="NZ_RXHU01000018.1"/>
</dbReference>